<dbReference type="Proteomes" id="UP000255365">
    <property type="component" value="Unassembled WGS sequence"/>
</dbReference>
<gene>
    <name evidence="1" type="ORF">DEU51_1037</name>
</gene>
<organism evidence="1 2">
    <name type="scientific">Pseudomonas jessenii</name>
    <dbReference type="NCBI Taxonomy" id="77298"/>
    <lineage>
        <taxon>Bacteria</taxon>
        <taxon>Pseudomonadati</taxon>
        <taxon>Pseudomonadota</taxon>
        <taxon>Gammaproteobacteria</taxon>
        <taxon>Pseudomonadales</taxon>
        <taxon>Pseudomonadaceae</taxon>
        <taxon>Pseudomonas</taxon>
    </lineage>
</organism>
<sequence>MTHGYGILGSYQANHRQILCEGGRAERQRPRALWLKGA</sequence>
<reference evidence="1 2" key="1">
    <citation type="submission" date="2018-07" db="EMBL/GenBank/DDBJ databases">
        <title>Genome sequencing of rice bacterial endophytes.</title>
        <authorList>
            <person name="Venturi V."/>
        </authorList>
    </citation>
    <scope>NUCLEOTIDE SEQUENCE [LARGE SCALE GENOMIC DNA]</scope>
    <source>
        <strain evidence="1 2">E2333</strain>
    </source>
</reference>
<accession>A0A370ST30</accession>
<proteinExistence type="predicted"/>
<protein>
    <submittedName>
        <fullName evidence="1">Uncharacterized protein</fullName>
    </submittedName>
</protein>
<evidence type="ECO:0000313" key="2">
    <source>
        <dbReference type="Proteomes" id="UP000255365"/>
    </source>
</evidence>
<comment type="caution">
    <text evidence="1">The sequence shown here is derived from an EMBL/GenBank/DDBJ whole genome shotgun (WGS) entry which is preliminary data.</text>
</comment>
<name>A0A370ST30_PSEJE</name>
<dbReference type="EMBL" id="QRAV01000003">
    <property type="protein sequence ID" value="RDL22888.1"/>
    <property type="molecule type" value="Genomic_DNA"/>
</dbReference>
<dbReference type="AlphaFoldDB" id="A0A370ST30"/>
<evidence type="ECO:0000313" key="1">
    <source>
        <dbReference type="EMBL" id="RDL22888.1"/>
    </source>
</evidence>